<dbReference type="EMBL" id="JBHLUD010000004">
    <property type="protein sequence ID" value="MFC0542624.1"/>
    <property type="molecule type" value="Genomic_DNA"/>
</dbReference>
<evidence type="ECO:0000313" key="2">
    <source>
        <dbReference type="Proteomes" id="UP001589810"/>
    </source>
</evidence>
<accession>A0ABV6MR06</accession>
<proteinExistence type="predicted"/>
<dbReference type="InterPro" id="IPR047707">
    <property type="entry name" value="VdcD-like"/>
</dbReference>
<dbReference type="NCBIfam" id="NF041205">
    <property type="entry name" value="VdcD"/>
    <property type="match status" value="1"/>
</dbReference>
<dbReference type="Proteomes" id="UP001589810">
    <property type="component" value="Unassembled WGS sequence"/>
</dbReference>
<gene>
    <name evidence="1" type="ORF">ACFFH7_14100</name>
</gene>
<reference evidence="1 2" key="1">
    <citation type="submission" date="2024-09" db="EMBL/GenBank/DDBJ databases">
        <authorList>
            <person name="Sun Q."/>
            <person name="Mori K."/>
        </authorList>
    </citation>
    <scope>NUCLEOTIDE SEQUENCE [LARGE SCALE GENOMIC DNA]</scope>
    <source>
        <strain evidence="1 2">TBRC 1432</strain>
    </source>
</reference>
<name>A0ABV6MR06_9PSEU</name>
<evidence type="ECO:0000313" key="1">
    <source>
        <dbReference type="EMBL" id="MFC0542624.1"/>
    </source>
</evidence>
<organism evidence="1 2">
    <name type="scientific">Kutzneria chonburiensis</name>
    <dbReference type="NCBI Taxonomy" id="1483604"/>
    <lineage>
        <taxon>Bacteria</taxon>
        <taxon>Bacillati</taxon>
        <taxon>Actinomycetota</taxon>
        <taxon>Actinomycetes</taxon>
        <taxon>Pseudonocardiales</taxon>
        <taxon>Pseudonocardiaceae</taxon>
        <taxon>Kutzneria</taxon>
    </lineage>
</organism>
<dbReference type="Pfam" id="PF26358">
    <property type="entry name" value="EcdD_BsdD_detox"/>
    <property type="match status" value="1"/>
</dbReference>
<dbReference type="RefSeq" id="WP_273941041.1">
    <property type="nucleotide sequence ID" value="NZ_CP097263.1"/>
</dbReference>
<sequence length="75" mass="8361">MPTTCPRCAYDAIELLHTSPVAGAWEVLQCQRCLYGWRTSEPARRTERAAYPEGFRMTPEDIAGAPEIPAIPALR</sequence>
<comment type="caution">
    <text evidence="1">The sequence shown here is derived from an EMBL/GenBank/DDBJ whole genome shotgun (WGS) entry which is preliminary data.</text>
</comment>
<protein>
    <submittedName>
        <fullName evidence="1">Non-oxidative hydroxyarylic acid decarboxylases subunit D</fullName>
    </submittedName>
</protein>
<keyword evidence="2" id="KW-1185">Reference proteome</keyword>